<name>A0A9D4ZK98_ADICA</name>
<keyword evidence="2" id="KW-1185">Reference proteome</keyword>
<accession>A0A9D4ZK98</accession>
<proteinExistence type="predicted"/>
<dbReference type="AlphaFoldDB" id="A0A9D4ZK98"/>
<gene>
    <name evidence="1" type="ORF">GOP47_0008035</name>
</gene>
<evidence type="ECO:0000313" key="2">
    <source>
        <dbReference type="Proteomes" id="UP000886520"/>
    </source>
</evidence>
<dbReference type="Proteomes" id="UP000886520">
    <property type="component" value="Chromosome 8"/>
</dbReference>
<sequence length="166" mass="19218">MKGHWRTCSSKSYAGKWTHKALKPLSEVAEETEVPEDEAAMFEGSQDMLSEYLIEGDNFAVNAEGVDFFLLRCTKRKWMTDCILRDKWKKKCDKNTYVVTGCYYQQQEGDPNHYTLIDDRGVTNLYSHLVRAIKFDMPLVDATSKTYYLSPELHETIYNAMPYEAA</sequence>
<evidence type="ECO:0000313" key="1">
    <source>
        <dbReference type="EMBL" id="KAI5075970.1"/>
    </source>
</evidence>
<reference evidence="1" key="1">
    <citation type="submission" date="2021-01" db="EMBL/GenBank/DDBJ databases">
        <title>Adiantum capillus-veneris genome.</title>
        <authorList>
            <person name="Fang Y."/>
            <person name="Liao Q."/>
        </authorList>
    </citation>
    <scope>NUCLEOTIDE SEQUENCE</scope>
    <source>
        <strain evidence="1">H3</strain>
        <tissue evidence="1">Leaf</tissue>
    </source>
</reference>
<dbReference type="EMBL" id="JABFUD020000008">
    <property type="protein sequence ID" value="KAI5075970.1"/>
    <property type="molecule type" value="Genomic_DNA"/>
</dbReference>
<dbReference type="OrthoDB" id="1954104at2759"/>
<organism evidence="1 2">
    <name type="scientific">Adiantum capillus-veneris</name>
    <name type="common">Maidenhair fern</name>
    <dbReference type="NCBI Taxonomy" id="13818"/>
    <lineage>
        <taxon>Eukaryota</taxon>
        <taxon>Viridiplantae</taxon>
        <taxon>Streptophyta</taxon>
        <taxon>Embryophyta</taxon>
        <taxon>Tracheophyta</taxon>
        <taxon>Polypodiopsida</taxon>
        <taxon>Polypodiidae</taxon>
        <taxon>Polypodiales</taxon>
        <taxon>Pteridineae</taxon>
        <taxon>Pteridaceae</taxon>
        <taxon>Vittarioideae</taxon>
        <taxon>Adiantum</taxon>
    </lineage>
</organism>
<protein>
    <submittedName>
        <fullName evidence="1">Uncharacterized protein</fullName>
    </submittedName>
</protein>
<comment type="caution">
    <text evidence="1">The sequence shown here is derived from an EMBL/GenBank/DDBJ whole genome shotgun (WGS) entry which is preliminary data.</text>
</comment>